<dbReference type="AlphaFoldDB" id="A0A5R8WIL1"/>
<keyword evidence="2" id="KW-1185">Reference proteome</keyword>
<dbReference type="RefSeq" id="WP_138081559.1">
    <property type="nucleotide sequence ID" value="NZ_VAJM01000016.1"/>
</dbReference>
<gene>
    <name evidence="1" type="ORF">FDY95_23065</name>
</gene>
<reference evidence="1 2" key="1">
    <citation type="submission" date="2019-05" db="EMBL/GenBank/DDBJ databases">
        <title>Hymenobacter edaphi sp. nov., isolated from abandoned arsenic-contaminated farmland soil.</title>
        <authorList>
            <person name="Nie L."/>
        </authorList>
    </citation>
    <scope>NUCLEOTIDE SEQUENCE [LARGE SCALE GENOMIC DNA]</scope>
    <source>
        <strain evidence="1 2">1-3-3-8</strain>
    </source>
</reference>
<dbReference type="EMBL" id="VAJM01000016">
    <property type="protein sequence ID" value="TLM88719.1"/>
    <property type="molecule type" value="Genomic_DNA"/>
</dbReference>
<dbReference type="Proteomes" id="UP000305517">
    <property type="component" value="Unassembled WGS sequence"/>
</dbReference>
<accession>A0A5R8WIL1</accession>
<evidence type="ECO:0000313" key="1">
    <source>
        <dbReference type="EMBL" id="TLM88719.1"/>
    </source>
</evidence>
<protein>
    <submittedName>
        <fullName evidence="1">Uncharacterized protein</fullName>
    </submittedName>
</protein>
<name>A0A5R8WIL1_9BACT</name>
<sequence length="217" mass="24263">MSTARLDLDQYRQPATGVGLIVYDIPATAPVHHGSPALLQLVHDFLGRYEAWAHRALSFETSITQQPNITRARVDVATHDGRRARLLLPLTNSDSTMHANVKEVGELYQVVLRGRDNPPAQQRHLADYASPNPKWTYLLRRDETTAVKRRILQEFLSAHGVYRVSYRCTRDPEAPGYLVVDAFAPAGNASLLIHLAPEHHEQLQELEALVQGHSAQG</sequence>
<organism evidence="1 2">
    <name type="scientific">Hymenobacter jeollabukensis</name>
    <dbReference type="NCBI Taxonomy" id="2025313"/>
    <lineage>
        <taxon>Bacteria</taxon>
        <taxon>Pseudomonadati</taxon>
        <taxon>Bacteroidota</taxon>
        <taxon>Cytophagia</taxon>
        <taxon>Cytophagales</taxon>
        <taxon>Hymenobacteraceae</taxon>
        <taxon>Hymenobacter</taxon>
    </lineage>
</organism>
<evidence type="ECO:0000313" key="2">
    <source>
        <dbReference type="Proteomes" id="UP000305517"/>
    </source>
</evidence>
<proteinExistence type="predicted"/>
<comment type="caution">
    <text evidence="1">The sequence shown here is derived from an EMBL/GenBank/DDBJ whole genome shotgun (WGS) entry which is preliminary data.</text>
</comment>